<feature type="non-terminal residue" evidence="1">
    <location>
        <position position="205"/>
    </location>
</feature>
<protein>
    <submittedName>
        <fullName evidence="1">Uncharacterized protein</fullName>
    </submittedName>
</protein>
<dbReference type="EMBL" id="UINC01189949">
    <property type="protein sequence ID" value="SVE03862.1"/>
    <property type="molecule type" value="Genomic_DNA"/>
</dbReference>
<organism evidence="1">
    <name type="scientific">marine metagenome</name>
    <dbReference type="NCBI Taxonomy" id="408172"/>
    <lineage>
        <taxon>unclassified sequences</taxon>
        <taxon>metagenomes</taxon>
        <taxon>ecological metagenomes</taxon>
    </lineage>
</organism>
<evidence type="ECO:0000313" key="1">
    <source>
        <dbReference type="EMBL" id="SVE03862.1"/>
    </source>
</evidence>
<reference evidence="1" key="1">
    <citation type="submission" date="2018-05" db="EMBL/GenBank/DDBJ databases">
        <authorList>
            <person name="Lanie J.A."/>
            <person name="Ng W.-L."/>
            <person name="Kazmierczak K.M."/>
            <person name="Andrzejewski T.M."/>
            <person name="Davidsen T.M."/>
            <person name="Wayne K.J."/>
            <person name="Tettelin H."/>
            <person name="Glass J.I."/>
            <person name="Rusch D."/>
            <person name="Podicherti R."/>
            <person name="Tsui H.-C.T."/>
            <person name="Winkler M.E."/>
        </authorList>
    </citation>
    <scope>NUCLEOTIDE SEQUENCE</scope>
</reference>
<proteinExistence type="predicted"/>
<sequence>MELHDRSTHYQVRISPLPTDLKGIQDSQSTMARPQSSLVGLSSGVMDLYSANKLRKMEANFDQIVSAQAAGTAITLSAIETVADLQIASMHMIRECDTKLQTLSKISWKIADYFDRREQHEAFIATMRLSVHAGTRALDQIDAFTENHPEYALYQTDRLVEMIEKRDVRVEHFSYDTGFDSMTMAQKMLDRVENTRRELVSILEG</sequence>
<name>A0A383A7X5_9ZZZZ</name>
<accession>A0A383A7X5</accession>
<gene>
    <name evidence="1" type="ORF">METZ01_LOCUS456716</name>
</gene>
<dbReference type="AlphaFoldDB" id="A0A383A7X5"/>